<feature type="transmembrane region" description="Helical" evidence="1">
    <location>
        <begin position="117"/>
        <end position="141"/>
    </location>
</feature>
<dbReference type="Proteomes" id="UP001144205">
    <property type="component" value="Unassembled WGS sequence"/>
</dbReference>
<keyword evidence="3" id="KW-1185">Reference proteome</keyword>
<keyword evidence="1" id="KW-0472">Membrane</keyword>
<name>A0ABQ5LRL7_9RHOB</name>
<dbReference type="EMBL" id="BROH01000002">
    <property type="protein sequence ID" value="GKY87258.1"/>
    <property type="molecule type" value="Genomic_DNA"/>
</dbReference>
<accession>A0ABQ5LRL7</accession>
<reference evidence="2" key="1">
    <citation type="journal article" date="2023" name="Int. J. Syst. Evol. Microbiol.">
        <title>Sinisalibacter aestuarii sp. nov., isolated from estuarine sediment of the Arakawa River.</title>
        <authorList>
            <person name="Arafat S.T."/>
            <person name="Hirano S."/>
            <person name="Sato A."/>
            <person name="Takeuchi K."/>
            <person name="Yasuda T."/>
            <person name="Terahara T."/>
            <person name="Hamada M."/>
            <person name="Kobayashi T."/>
        </authorList>
    </citation>
    <scope>NUCLEOTIDE SEQUENCE</scope>
    <source>
        <strain evidence="2">B-399</strain>
    </source>
</reference>
<proteinExistence type="predicted"/>
<keyword evidence="1" id="KW-0812">Transmembrane</keyword>
<organism evidence="2 3">
    <name type="scientific">Sinisalibacter aestuarii</name>
    <dbReference type="NCBI Taxonomy" id="2949426"/>
    <lineage>
        <taxon>Bacteria</taxon>
        <taxon>Pseudomonadati</taxon>
        <taxon>Pseudomonadota</taxon>
        <taxon>Alphaproteobacteria</taxon>
        <taxon>Rhodobacterales</taxon>
        <taxon>Roseobacteraceae</taxon>
        <taxon>Sinisalibacter</taxon>
    </lineage>
</organism>
<dbReference type="RefSeq" id="WP_281841249.1">
    <property type="nucleotide sequence ID" value="NZ_BROH01000002.1"/>
</dbReference>
<comment type="caution">
    <text evidence="2">The sequence shown here is derived from an EMBL/GenBank/DDBJ whole genome shotgun (WGS) entry which is preliminary data.</text>
</comment>
<evidence type="ECO:0000313" key="2">
    <source>
        <dbReference type="EMBL" id="GKY87258.1"/>
    </source>
</evidence>
<keyword evidence="1" id="KW-1133">Transmembrane helix</keyword>
<evidence type="ECO:0000256" key="1">
    <source>
        <dbReference type="SAM" id="Phobius"/>
    </source>
</evidence>
<protein>
    <submittedName>
        <fullName evidence="2">Uncharacterized protein</fullName>
    </submittedName>
</protein>
<evidence type="ECO:0000313" key="3">
    <source>
        <dbReference type="Proteomes" id="UP001144205"/>
    </source>
</evidence>
<gene>
    <name evidence="2" type="ORF">STA1M1_11270</name>
</gene>
<sequence>MTEPRRYRFKPAALKQPASYALDADRLQADDGWELRLAEVDAAAFVNHVMQGARMMRLDLWVAGERRSLSYTGAANAWQSDPDAATFLRLARDTLRALDGATTGLRIALGETGRARWGMFIIGLVSALGGIAIFVAALASGISQDRLAAAAVPMLVLAAMGGILTVRYGPWRKPPMATPAALAGVIDGIVGTLPERR</sequence>
<feature type="transmembrane region" description="Helical" evidence="1">
    <location>
        <begin position="147"/>
        <end position="166"/>
    </location>
</feature>